<feature type="region of interest" description="Disordered" evidence="1">
    <location>
        <begin position="26"/>
        <end position="45"/>
    </location>
</feature>
<dbReference type="EMBL" id="ALKK01000011">
    <property type="protein sequence ID" value="EJU18722.1"/>
    <property type="molecule type" value="Genomic_DNA"/>
</dbReference>
<organism evidence="2 3">
    <name type="scientific">Fusobacterium necrophorum subsp. funduliforme Fnf 1007</name>
    <dbReference type="NCBI Taxonomy" id="1161424"/>
    <lineage>
        <taxon>Bacteria</taxon>
        <taxon>Fusobacteriati</taxon>
        <taxon>Fusobacteriota</taxon>
        <taxon>Fusobacteriia</taxon>
        <taxon>Fusobacteriales</taxon>
        <taxon>Fusobacteriaceae</taxon>
        <taxon>Fusobacterium</taxon>
    </lineage>
</organism>
<evidence type="ECO:0000313" key="2">
    <source>
        <dbReference type="EMBL" id="EJU18722.1"/>
    </source>
</evidence>
<dbReference type="Proteomes" id="UP000003120">
    <property type="component" value="Unassembled WGS sequence"/>
</dbReference>
<proteinExistence type="predicted"/>
<evidence type="ECO:0000313" key="3">
    <source>
        <dbReference type="Proteomes" id="UP000003120"/>
    </source>
</evidence>
<name>A0AAN3VX13_9FUSO</name>
<dbReference type="AlphaFoldDB" id="A0AAN3VX13"/>
<gene>
    <name evidence="2" type="ORF">HMPREF1127_1098</name>
</gene>
<protein>
    <submittedName>
        <fullName evidence="2">Uncharacterized protein</fullName>
    </submittedName>
</protein>
<accession>A0AAN3VX13</accession>
<feature type="compositionally biased region" description="Basic residues" evidence="1">
    <location>
        <begin position="35"/>
        <end position="45"/>
    </location>
</feature>
<reference evidence="2 3" key="1">
    <citation type="submission" date="2012-07" db="EMBL/GenBank/DDBJ databases">
        <authorList>
            <person name="Durkin A.S."/>
            <person name="McCorrison J."/>
            <person name="Torralba M."/>
            <person name="Gillis M."/>
            <person name="Methe B."/>
            <person name="Sutton G."/>
            <person name="Nelson K.E."/>
        </authorList>
    </citation>
    <scope>NUCLEOTIDE SEQUENCE [LARGE SCALE GENOMIC DNA]</scope>
    <source>
        <strain evidence="2 3">Fnf 1007</strain>
    </source>
</reference>
<evidence type="ECO:0000256" key="1">
    <source>
        <dbReference type="SAM" id="MobiDB-lite"/>
    </source>
</evidence>
<comment type="caution">
    <text evidence="2">The sequence shown here is derived from an EMBL/GenBank/DDBJ whole genome shotgun (WGS) entry which is preliminary data.</text>
</comment>
<sequence length="45" mass="5584">MHRKKCYVQRGKAWIFLESRKITEQEKTAQGHFFQRNRKNPKNKH</sequence>